<dbReference type="EMBL" id="KB321139">
    <property type="protein sequence ID" value="ELW47239.1"/>
    <property type="molecule type" value="Genomic_DNA"/>
</dbReference>
<organism evidence="2 3">
    <name type="scientific">Tupaia chinensis</name>
    <name type="common">Chinese tree shrew</name>
    <name type="synonym">Tupaia belangeri chinensis</name>
    <dbReference type="NCBI Taxonomy" id="246437"/>
    <lineage>
        <taxon>Eukaryota</taxon>
        <taxon>Metazoa</taxon>
        <taxon>Chordata</taxon>
        <taxon>Craniata</taxon>
        <taxon>Vertebrata</taxon>
        <taxon>Euteleostomi</taxon>
        <taxon>Mammalia</taxon>
        <taxon>Eutheria</taxon>
        <taxon>Euarchontoglires</taxon>
        <taxon>Scandentia</taxon>
        <taxon>Tupaiidae</taxon>
        <taxon>Tupaia</taxon>
    </lineage>
</organism>
<dbReference type="Proteomes" id="UP000011518">
    <property type="component" value="Unassembled WGS sequence"/>
</dbReference>
<evidence type="ECO:0000256" key="1">
    <source>
        <dbReference type="SAM" id="MobiDB-lite"/>
    </source>
</evidence>
<name>L9JAC2_TUPCH</name>
<keyword evidence="3" id="KW-1185">Reference proteome</keyword>
<proteinExistence type="predicted"/>
<accession>L9JAC2</accession>
<gene>
    <name evidence="2" type="ORF">TREES_T100005645</name>
</gene>
<evidence type="ECO:0000313" key="3">
    <source>
        <dbReference type="Proteomes" id="UP000011518"/>
    </source>
</evidence>
<feature type="region of interest" description="Disordered" evidence="1">
    <location>
        <begin position="1"/>
        <end position="44"/>
    </location>
</feature>
<protein>
    <submittedName>
        <fullName evidence="2">Uncharacterized protein</fullName>
    </submittedName>
</protein>
<reference evidence="3" key="1">
    <citation type="submission" date="2012-07" db="EMBL/GenBank/DDBJ databases">
        <title>Genome of the Chinese tree shrew, a rising model animal genetically related to primates.</title>
        <authorList>
            <person name="Zhang G."/>
            <person name="Fan Y."/>
            <person name="Yao Y."/>
            <person name="Huang Z."/>
        </authorList>
    </citation>
    <scope>NUCLEOTIDE SEQUENCE [LARGE SCALE GENOMIC DNA]</scope>
</reference>
<dbReference type="InParanoid" id="L9JAC2"/>
<dbReference type="AlphaFoldDB" id="L9JAC2"/>
<evidence type="ECO:0000313" key="2">
    <source>
        <dbReference type="EMBL" id="ELW47239.1"/>
    </source>
</evidence>
<sequence>MRGAGFPPAVQHEKTAAQRGITYSASFRENSKAENPDLDLPGQCSTLAPPGPVPRYLEKHLLPEELLEESLSEAITIPKKQHDE</sequence>
<reference evidence="3" key="2">
    <citation type="journal article" date="2013" name="Nat. Commun.">
        <title>Genome of the Chinese tree shrew.</title>
        <authorList>
            <person name="Fan Y."/>
            <person name="Huang Z.Y."/>
            <person name="Cao C.C."/>
            <person name="Chen C.S."/>
            <person name="Chen Y.X."/>
            <person name="Fan D.D."/>
            <person name="He J."/>
            <person name="Hou H.L."/>
            <person name="Hu L."/>
            <person name="Hu X.T."/>
            <person name="Jiang X.T."/>
            <person name="Lai R."/>
            <person name="Lang Y.S."/>
            <person name="Liang B."/>
            <person name="Liao S.G."/>
            <person name="Mu D."/>
            <person name="Ma Y.Y."/>
            <person name="Niu Y.Y."/>
            <person name="Sun X.Q."/>
            <person name="Xia J.Q."/>
            <person name="Xiao J."/>
            <person name="Xiong Z.Q."/>
            <person name="Xu L."/>
            <person name="Yang L."/>
            <person name="Zhang Y."/>
            <person name="Zhao W."/>
            <person name="Zhao X.D."/>
            <person name="Zheng Y.T."/>
            <person name="Zhou J.M."/>
            <person name="Zhu Y.B."/>
            <person name="Zhang G.J."/>
            <person name="Wang J."/>
            <person name="Yao Y.G."/>
        </authorList>
    </citation>
    <scope>NUCLEOTIDE SEQUENCE [LARGE SCALE GENOMIC DNA]</scope>
</reference>